<reference evidence="1" key="1">
    <citation type="submission" date="2022-10" db="EMBL/GenBank/DDBJ databases">
        <title>Culturing micro-colonial fungi from biological soil crusts in the Mojave desert and describing Neophaeococcomyces mojavensis, and introducing the new genera and species Taxawa tesnikishii.</title>
        <authorList>
            <person name="Kurbessoian T."/>
            <person name="Stajich J.E."/>
        </authorList>
    </citation>
    <scope>NUCLEOTIDE SEQUENCE</scope>
    <source>
        <strain evidence="1">JES_112</strain>
    </source>
</reference>
<dbReference type="EMBL" id="JAPDRQ010000012">
    <property type="protein sequence ID" value="KAJ9662878.1"/>
    <property type="molecule type" value="Genomic_DNA"/>
</dbReference>
<protein>
    <submittedName>
        <fullName evidence="1">Uncharacterized protein</fullName>
    </submittedName>
</protein>
<proteinExistence type="predicted"/>
<accession>A0ACC3AHT1</accession>
<organism evidence="1 2">
    <name type="scientific">Neophaeococcomyces mojaviensis</name>
    <dbReference type="NCBI Taxonomy" id="3383035"/>
    <lineage>
        <taxon>Eukaryota</taxon>
        <taxon>Fungi</taxon>
        <taxon>Dikarya</taxon>
        <taxon>Ascomycota</taxon>
        <taxon>Pezizomycotina</taxon>
        <taxon>Eurotiomycetes</taxon>
        <taxon>Chaetothyriomycetidae</taxon>
        <taxon>Chaetothyriales</taxon>
        <taxon>Chaetothyriales incertae sedis</taxon>
        <taxon>Neophaeococcomyces</taxon>
    </lineage>
</organism>
<dbReference type="Proteomes" id="UP001172386">
    <property type="component" value="Unassembled WGS sequence"/>
</dbReference>
<name>A0ACC3AHT1_9EURO</name>
<evidence type="ECO:0000313" key="1">
    <source>
        <dbReference type="EMBL" id="KAJ9662878.1"/>
    </source>
</evidence>
<evidence type="ECO:0000313" key="2">
    <source>
        <dbReference type="Proteomes" id="UP001172386"/>
    </source>
</evidence>
<sequence length="542" mass="60230">MTNKYAPISGSIEESDVNPVAAAIREIREETQLVADQDVVLEFSGKPYSFEDQQAQRSWTIHPFGWILKVDESKIKIDWEHSDWQWFDPEKILDGSMDDDSVPKLGESLRRVYFGPHGMFSGGNPIVRRDNSAGRAFLETLEDLRTDTTNGARILATNAVKGMQRVAQCFEESSTDGSRSAQYWYSLKVAAYQFIHSARPSMSSAIAAAVLDAVNRVAQTLSDGRLDLETTYKTLEICICQRADTTNKVAAAFKRYIDSMSLSSDEGDELNIITLSSSSTIAAAITYLLGSTDTSVSVLKVTILESRPQCEGATLASSILSSLDLMNKKSKPQLTISIVPDTHISLVVRNLMTSTSKKPVLILLGADQITPLSHVSNKTGSTNLAILAKTFAPKQTQVIILSEEDKIAEPNSSLLSEYERLVHPSTDHNGNDTLVSTLSKNELNAQSPERHDAKEVFAAWPQQARDNLSWFLYDNMKRSKTGEEDAEGNRVSVHVNNVYFELVPREYIDVFISEKGRIGRDDILRRSIERAKLGVETFKDLY</sequence>
<comment type="caution">
    <text evidence="1">The sequence shown here is derived from an EMBL/GenBank/DDBJ whole genome shotgun (WGS) entry which is preliminary data.</text>
</comment>
<gene>
    <name evidence="1" type="ORF">H2198_001106</name>
</gene>
<keyword evidence="2" id="KW-1185">Reference proteome</keyword>